<feature type="compositionally biased region" description="Basic and acidic residues" evidence="1">
    <location>
        <begin position="43"/>
        <end position="56"/>
    </location>
</feature>
<evidence type="ECO:0000313" key="3">
    <source>
        <dbReference type="Proteomes" id="UP000076580"/>
    </source>
</evidence>
<feature type="region of interest" description="Disordered" evidence="1">
    <location>
        <begin position="172"/>
        <end position="218"/>
    </location>
</feature>
<gene>
    <name evidence="2" type="ORF">DCS_04463</name>
</gene>
<dbReference type="GeneID" id="63717106"/>
<dbReference type="Proteomes" id="UP000076580">
    <property type="component" value="Chromosome 02"/>
</dbReference>
<reference evidence="2 3" key="1">
    <citation type="journal article" date="2016" name="Sci. Rep.">
        <title>Insights into Adaptations to a Near-Obligate Nematode Endoparasitic Lifestyle from the Finished Genome of Drechmeria coniospora.</title>
        <authorList>
            <person name="Zhang L."/>
            <person name="Zhou Z."/>
            <person name="Guo Q."/>
            <person name="Fokkens L."/>
            <person name="Miskei M."/>
            <person name="Pocsi I."/>
            <person name="Zhang W."/>
            <person name="Chen M."/>
            <person name="Wang L."/>
            <person name="Sun Y."/>
            <person name="Donzelli B.G."/>
            <person name="Gibson D.M."/>
            <person name="Nelson D.R."/>
            <person name="Luo J.G."/>
            <person name="Rep M."/>
            <person name="Liu H."/>
            <person name="Yang S."/>
            <person name="Wang J."/>
            <person name="Krasnoff S.B."/>
            <person name="Xu Y."/>
            <person name="Molnar I."/>
            <person name="Lin M."/>
        </authorList>
    </citation>
    <scope>NUCLEOTIDE SEQUENCE [LARGE SCALE GENOMIC DNA]</scope>
    <source>
        <strain evidence="2 3">ARSEF 6962</strain>
    </source>
</reference>
<feature type="compositionally biased region" description="Polar residues" evidence="1">
    <location>
        <begin position="57"/>
        <end position="69"/>
    </location>
</feature>
<feature type="compositionally biased region" description="Polar residues" evidence="1">
    <location>
        <begin position="577"/>
        <end position="588"/>
    </location>
</feature>
<comment type="caution">
    <text evidence="2">The sequence shown here is derived from an EMBL/GenBank/DDBJ whole genome shotgun (WGS) entry which is preliminary data.</text>
</comment>
<feature type="region of interest" description="Disordered" evidence="1">
    <location>
        <begin position="15"/>
        <end position="88"/>
    </location>
</feature>
<feature type="compositionally biased region" description="Polar residues" evidence="1">
    <location>
        <begin position="184"/>
        <end position="208"/>
    </location>
</feature>
<sequence length="626" mass="69314">MLLLQRLSCFPDRESWPEAVHQPQRRRQSPRQHGQRAWHHDRRKSEPGESGRRQWSEKSTPSRPLSQLGVNEGVISGTSSAQDRRKEPDLSALAKGMCLQDTDEVDEIGQSPRLLRMLSVRSAAVREKEAQPLLATKPDTTKLYRLPPEGASKYGWPSRNKISCEEARARVVSSTSVRARAQPGRQSPHSMTQSHPSSRQTGQVNNKPTVPGPPLEAANSCIRYNTNATINEYADSLRPKQRPPRSRRASAATSPASSQAAKPVRNSHDSGVVLDKPLPFPPSPCSPAKASKARRSGGSYHSLTLDEHEPMLNRTAIPRPLTIVKPETGTFGCVAVRKPEVASIEGMLEPMGRGIVCEVLDAIGRIFDHIPHAVSGYGAMAYYGYDGNKPKFISVLCPPESLKALLGWAASRDLSRCSRFDSGFCVRTHDGIDRCVSVKGHNSHFRHPATVKHGSRGAKILTLPIIANTFAKYYVKALRAREEEEMRHRGSEILWLLRKMVEVASCDPQQRLDPCCADFFASRTFLEPFTLSYQAVHLIERAGLDLSSIDGLRVSPQIHPAMRERSEPRPHSERLYRTSQDVSGASRSVRTRSQDLPKPGASVLPRRTQQVSGVASPGLKISGKRR</sequence>
<dbReference type="EMBL" id="LAYC01000002">
    <property type="protein sequence ID" value="KYK57454.1"/>
    <property type="molecule type" value="Genomic_DNA"/>
</dbReference>
<feature type="compositionally biased region" description="Basic residues" evidence="1">
    <location>
        <begin position="239"/>
        <end position="248"/>
    </location>
</feature>
<feature type="compositionally biased region" description="Basic and acidic residues" evidence="1">
    <location>
        <begin position="561"/>
        <end position="576"/>
    </location>
</feature>
<evidence type="ECO:0000256" key="1">
    <source>
        <dbReference type="SAM" id="MobiDB-lite"/>
    </source>
</evidence>
<feature type="compositionally biased region" description="Low complexity" evidence="1">
    <location>
        <begin position="249"/>
        <end position="263"/>
    </location>
</feature>
<organism evidence="2 3">
    <name type="scientific">Drechmeria coniospora</name>
    <name type="common">Nematophagous fungus</name>
    <name type="synonym">Meria coniospora</name>
    <dbReference type="NCBI Taxonomy" id="98403"/>
    <lineage>
        <taxon>Eukaryota</taxon>
        <taxon>Fungi</taxon>
        <taxon>Dikarya</taxon>
        <taxon>Ascomycota</taxon>
        <taxon>Pezizomycotina</taxon>
        <taxon>Sordariomycetes</taxon>
        <taxon>Hypocreomycetidae</taxon>
        <taxon>Hypocreales</taxon>
        <taxon>Ophiocordycipitaceae</taxon>
        <taxon>Drechmeria</taxon>
    </lineage>
</organism>
<protein>
    <submittedName>
        <fullName evidence="2">Uncharacterized protein</fullName>
    </submittedName>
</protein>
<accession>A0A151GK24</accession>
<keyword evidence="3" id="KW-1185">Reference proteome</keyword>
<feature type="region of interest" description="Disordered" evidence="1">
    <location>
        <begin position="232"/>
        <end position="303"/>
    </location>
</feature>
<evidence type="ECO:0000313" key="2">
    <source>
        <dbReference type="EMBL" id="KYK57454.1"/>
    </source>
</evidence>
<dbReference type="AlphaFoldDB" id="A0A151GK24"/>
<feature type="region of interest" description="Disordered" evidence="1">
    <location>
        <begin position="558"/>
        <end position="626"/>
    </location>
</feature>
<dbReference type="STRING" id="98403.A0A151GK24"/>
<dbReference type="RefSeq" id="XP_040656806.1">
    <property type="nucleotide sequence ID" value="XM_040801773.1"/>
</dbReference>
<feature type="compositionally biased region" description="Basic residues" evidence="1">
    <location>
        <begin position="23"/>
        <end position="42"/>
    </location>
</feature>
<dbReference type="InParanoid" id="A0A151GK24"/>
<proteinExistence type="predicted"/>
<name>A0A151GK24_DRECN</name>